<comment type="caution">
    <text evidence="1">The sequence shown here is derived from an EMBL/GenBank/DDBJ whole genome shotgun (WGS) entry which is preliminary data.</text>
</comment>
<proteinExistence type="predicted"/>
<dbReference type="Proteomes" id="UP000821865">
    <property type="component" value="Chromosome 5"/>
</dbReference>
<sequence length="493" mass="54501">MSPSKVLKAARVGAAHLWWGEESTAGPDSQATTTSHGESTSSLRSEPAELPSRRTQAVAAARHHHRVRIHSPTTSDSETVVVETEDGFNKKLVLVCLALALVGLCGVLLLLFLIMAARPAKLVYPLVCTVSSTYSGNVNLPRDGLCGYIFFESLYKGGANSLVARLSPDVDSFANRARHNTDTEFGMSFAIDNANLLTEYTTPAFERGLDGLVQKQVIHYGIMDMHLQMTSNATVAMALTILKRVNDHLATTAGTRTRQSLMAIAMALDNTASRTYIVDLIKSIFRPHLFISMAHISYRDADRPDCTILPASVHHYPSGVQPTYGHTMYLEDEQVFTSMAVGVTMKGRWYQVSNPASSGSYGLFQSCTTFGESQDFAPAEVCKASTYNSLTRNYDYDRTFFVGFTYNTSTERVLVFDSKRAIKNKFCDLKQHYMNLKYGVAAYDVEFDAPRYVCALLGIDGPYSRVDVLTRLRDYISQNYTNAASKADCDRIT</sequence>
<protein>
    <submittedName>
        <fullName evidence="1">Uncharacterized protein</fullName>
    </submittedName>
</protein>
<evidence type="ECO:0000313" key="2">
    <source>
        <dbReference type="Proteomes" id="UP000821865"/>
    </source>
</evidence>
<accession>A0ACB8CNQ9</accession>
<evidence type="ECO:0000313" key="1">
    <source>
        <dbReference type="EMBL" id="KAH7948724.1"/>
    </source>
</evidence>
<keyword evidence="2" id="KW-1185">Reference proteome</keyword>
<reference evidence="1" key="1">
    <citation type="submission" date="2020-05" db="EMBL/GenBank/DDBJ databases">
        <title>Large-scale comparative analyses of tick genomes elucidate their genetic diversity and vector capacities.</title>
        <authorList>
            <person name="Jia N."/>
            <person name="Wang J."/>
            <person name="Shi W."/>
            <person name="Du L."/>
            <person name="Sun Y."/>
            <person name="Zhan W."/>
            <person name="Jiang J."/>
            <person name="Wang Q."/>
            <person name="Zhang B."/>
            <person name="Ji P."/>
            <person name="Sakyi L.B."/>
            <person name="Cui X."/>
            <person name="Yuan T."/>
            <person name="Jiang B."/>
            <person name="Yang W."/>
            <person name="Lam T.T.-Y."/>
            <person name="Chang Q."/>
            <person name="Ding S."/>
            <person name="Wang X."/>
            <person name="Zhu J."/>
            <person name="Ruan X."/>
            <person name="Zhao L."/>
            <person name="Wei J."/>
            <person name="Que T."/>
            <person name="Du C."/>
            <person name="Cheng J."/>
            <person name="Dai P."/>
            <person name="Han X."/>
            <person name="Huang E."/>
            <person name="Gao Y."/>
            <person name="Liu J."/>
            <person name="Shao H."/>
            <person name="Ye R."/>
            <person name="Li L."/>
            <person name="Wei W."/>
            <person name="Wang X."/>
            <person name="Wang C."/>
            <person name="Yang T."/>
            <person name="Huo Q."/>
            <person name="Li W."/>
            <person name="Guo W."/>
            <person name="Chen H."/>
            <person name="Zhou L."/>
            <person name="Ni X."/>
            <person name="Tian J."/>
            <person name="Zhou Y."/>
            <person name="Sheng Y."/>
            <person name="Liu T."/>
            <person name="Pan Y."/>
            <person name="Xia L."/>
            <person name="Li J."/>
            <person name="Zhao F."/>
            <person name="Cao W."/>
        </authorList>
    </citation>
    <scope>NUCLEOTIDE SEQUENCE</scope>
    <source>
        <strain evidence="1">Dsil-2018</strain>
    </source>
</reference>
<gene>
    <name evidence="1" type="ORF">HPB49_001327</name>
</gene>
<name>A0ACB8CNQ9_DERSI</name>
<dbReference type="EMBL" id="CM023474">
    <property type="protein sequence ID" value="KAH7948724.1"/>
    <property type="molecule type" value="Genomic_DNA"/>
</dbReference>
<organism evidence="1 2">
    <name type="scientific">Dermacentor silvarum</name>
    <name type="common">Tick</name>
    <dbReference type="NCBI Taxonomy" id="543639"/>
    <lineage>
        <taxon>Eukaryota</taxon>
        <taxon>Metazoa</taxon>
        <taxon>Ecdysozoa</taxon>
        <taxon>Arthropoda</taxon>
        <taxon>Chelicerata</taxon>
        <taxon>Arachnida</taxon>
        <taxon>Acari</taxon>
        <taxon>Parasitiformes</taxon>
        <taxon>Ixodida</taxon>
        <taxon>Ixodoidea</taxon>
        <taxon>Ixodidae</taxon>
        <taxon>Rhipicephalinae</taxon>
        <taxon>Dermacentor</taxon>
    </lineage>
</organism>